<protein>
    <submittedName>
        <fullName evidence="3">Uncharacterized protein</fullName>
    </submittedName>
</protein>
<feature type="compositionally biased region" description="Polar residues" evidence="1">
    <location>
        <begin position="99"/>
        <end position="125"/>
    </location>
</feature>
<sequence length="146" mass="15789">MGKVCTSTLLLVVIYVVTVQTMIVSPNFKKFYDILKPKIDHNTANVAKTTLGIVTTTAAAVKPDIRYTELVPSTTAALTYPDTPTGTRRPLDHAERSTYPGTSTETVHPFSTTAAPTYPDTSTGTRRPLDPAQRTTYPYATPTAAP</sequence>
<feature type="signal peptide" evidence="2">
    <location>
        <begin position="1"/>
        <end position="21"/>
    </location>
</feature>
<evidence type="ECO:0000313" key="4">
    <source>
        <dbReference type="Proteomes" id="UP000092445"/>
    </source>
</evidence>
<feature type="compositionally biased region" description="Low complexity" evidence="1">
    <location>
        <begin position="131"/>
        <end position="146"/>
    </location>
</feature>
<dbReference type="VEuPathDB" id="VectorBase:GPAI018087"/>
<name>A0A1A9ZL62_GLOPL</name>
<evidence type="ECO:0000313" key="3">
    <source>
        <dbReference type="EnsemblMetazoa" id="GPAI018087-PA"/>
    </source>
</evidence>
<dbReference type="Proteomes" id="UP000092445">
    <property type="component" value="Unassembled WGS sequence"/>
</dbReference>
<proteinExistence type="predicted"/>
<dbReference type="AlphaFoldDB" id="A0A1A9ZL62"/>
<organism evidence="3 4">
    <name type="scientific">Glossina pallidipes</name>
    <name type="common">Tsetse fly</name>
    <dbReference type="NCBI Taxonomy" id="7398"/>
    <lineage>
        <taxon>Eukaryota</taxon>
        <taxon>Metazoa</taxon>
        <taxon>Ecdysozoa</taxon>
        <taxon>Arthropoda</taxon>
        <taxon>Hexapoda</taxon>
        <taxon>Insecta</taxon>
        <taxon>Pterygota</taxon>
        <taxon>Neoptera</taxon>
        <taxon>Endopterygota</taxon>
        <taxon>Diptera</taxon>
        <taxon>Brachycera</taxon>
        <taxon>Muscomorpha</taxon>
        <taxon>Hippoboscoidea</taxon>
        <taxon>Glossinidae</taxon>
        <taxon>Glossina</taxon>
    </lineage>
</organism>
<accession>A0A1A9ZL62</accession>
<keyword evidence="2" id="KW-0732">Signal</keyword>
<reference evidence="4" key="1">
    <citation type="submission" date="2014-03" db="EMBL/GenBank/DDBJ databases">
        <authorList>
            <person name="Aksoy S."/>
            <person name="Warren W."/>
            <person name="Wilson R.K."/>
        </authorList>
    </citation>
    <scope>NUCLEOTIDE SEQUENCE [LARGE SCALE GENOMIC DNA]</scope>
    <source>
        <strain evidence="4">IAEA</strain>
    </source>
</reference>
<keyword evidence="4" id="KW-1185">Reference proteome</keyword>
<reference evidence="3" key="2">
    <citation type="submission" date="2020-05" db="UniProtKB">
        <authorList>
            <consortium name="EnsemblMetazoa"/>
        </authorList>
    </citation>
    <scope>IDENTIFICATION</scope>
    <source>
        <strain evidence="3">IAEA</strain>
    </source>
</reference>
<dbReference type="EnsemblMetazoa" id="GPAI018087-RA">
    <property type="protein sequence ID" value="GPAI018087-PA"/>
    <property type="gene ID" value="GPAI018087"/>
</dbReference>
<feature type="chain" id="PRO_5008402999" evidence="2">
    <location>
        <begin position="22"/>
        <end position="146"/>
    </location>
</feature>
<evidence type="ECO:0000256" key="2">
    <source>
        <dbReference type="SAM" id="SignalP"/>
    </source>
</evidence>
<evidence type="ECO:0000256" key="1">
    <source>
        <dbReference type="SAM" id="MobiDB-lite"/>
    </source>
</evidence>
<feature type="region of interest" description="Disordered" evidence="1">
    <location>
        <begin position="77"/>
        <end position="146"/>
    </location>
</feature>
<feature type="compositionally biased region" description="Polar residues" evidence="1">
    <location>
        <begin position="77"/>
        <end position="86"/>
    </location>
</feature>